<dbReference type="Pfam" id="PF01012">
    <property type="entry name" value="ETF"/>
    <property type="match status" value="1"/>
</dbReference>
<evidence type="ECO:0000256" key="1">
    <source>
        <dbReference type="ARBA" id="ARBA00005817"/>
    </source>
</evidence>
<evidence type="ECO:0000313" key="3">
    <source>
        <dbReference type="EMBL" id="VAW26194.1"/>
    </source>
</evidence>
<name>A0A3B0V214_9ZZZZ</name>
<dbReference type="InterPro" id="IPR014729">
    <property type="entry name" value="Rossmann-like_a/b/a_fold"/>
</dbReference>
<dbReference type="PANTHER" id="PTHR43153:SF1">
    <property type="entry name" value="ELECTRON TRANSFER FLAVOPROTEIN SUBUNIT ALPHA, MITOCHONDRIAL"/>
    <property type="match status" value="1"/>
</dbReference>
<comment type="similarity">
    <text evidence="1">Belongs to the ETF alpha-subunit/FixB family.</text>
</comment>
<feature type="domain" description="Electron transfer flavoprotein alpha/beta-subunit N-terminal" evidence="2">
    <location>
        <begin position="3"/>
        <end position="190"/>
    </location>
</feature>
<dbReference type="Gene3D" id="3.40.50.620">
    <property type="entry name" value="HUPs"/>
    <property type="match status" value="1"/>
</dbReference>
<evidence type="ECO:0000259" key="2">
    <source>
        <dbReference type="SMART" id="SM00893"/>
    </source>
</evidence>
<protein>
    <submittedName>
        <fullName evidence="3">Electron transfer flavoprotein, alpha subunit</fullName>
    </submittedName>
</protein>
<dbReference type="AlphaFoldDB" id="A0A3B0V214"/>
<dbReference type="PANTHER" id="PTHR43153">
    <property type="entry name" value="ELECTRON TRANSFER FLAVOPROTEIN ALPHA"/>
    <property type="match status" value="1"/>
</dbReference>
<dbReference type="GO" id="GO:0033539">
    <property type="term" value="P:fatty acid beta-oxidation using acyl-CoA dehydrogenase"/>
    <property type="evidence" value="ECO:0007669"/>
    <property type="project" value="TreeGrafter"/>
</dbReference>
<dbReference type="InterPro" id="IPR014730">
    <property type="entry name" value="ETF_a/b_N"/>
</dbReference>
<proteinExistence type="inferred from homology"/>
<accession>A0A3B0V214</accession>
<dbReference type="SUPFAM" id="SSF52402">
    <property type="entry name" value="Adenine nucleotide alpha hydrolases-like"/>
    <property type="match status" value="1"/>
</dbReference>
<dbReference type="GO" id="GO:0009055">
    <property type="term" value="F:electron transfer activity"/>
    <property type="evidence" value="ECO:0007669"/>
    <property type="project" value="InterPro"/>
</dbReference>
<reference evidence="3" key="1">
    <citation type="submission" date="2018-06" db="EMBL/GenBank/DDBJ databases">
        <authorList>
            <person name="Zhirakovskaya E."/>
        </authorList>
    </citation>
    <scope>NUCLEOTIDE SEQUENCE</scope>
</reference>
<sequence>MSILVVVESSEGNIKKASREAVSYASQLGDDVVALVLGDTQESELASLGANGASKVLAVSGEFKSIQESASAVSEIMNSTGADMLVMAQSSKASAIGGRVAVKQEAAMASNVVSLPDTSAGFSVKTSIFSGKAFANISLSKEKKILVVSKNVVDIKEDGGTASVESASVTVPDSDKNITVTGQEKSSGDILLTDADIVVSAGRGLKGPE</sequence>
<dbReference type="EMBL" id="UOES01000073">
    <property type="protein sequence ID" value="VAW26194.1"/>
    <property type="molecule type" value="Genomic_DNA"/>
</dbReference>
<feature type="non-terminal residue" evidence="3">
    <location>
        <position position="209"/>
    </location>
</feature>
<gene>
    <name evidence="3" type="ORF">MNBD_BACTEROID06-1836</name>
</gene>
<organism evidence="3">
    <name type="scientific">hydrothermal vent metagenome</name>
    <dbReference type="NCBI Taxonomy" id="652676"/>
    <lineage>
        <taxon>unclassified sequences</taxon>
        <taxon>metagenomes</taxon>
        <taxon>ecological metagenomes</taxon>
    </lineage>
</organism>
<dbReference type="InterPro" id="IPR001308">
    <property type="entry name" value="ETF_a/FixB"/>
</dbReference>
<dbReference type="SMART" id="SM00893">
    <property type="entry name" value="ETF"/>
    <property type="match status" value="1"/>
</dbReference>
<dbReference type="GO" id="GO:0050660">
    <property type="term" value="F:flavin adenine dinucleotide binding"/>
    <property type="evidence" value="ECO:0007669"/>
    <property type="project" value="InterPro"/>
</dbReference>